<comment type="catalytic activity">
    <reaction evidence="1 7">
        <text>Cleavage of hydrophobic, N-terminal signal or leader sequences from secreted and periplasmic proteins.</text>
        <dbReference type="EC" id="3.4.21.89"/>
    </reaction>
</comment>
<evidence type="ECO:0000256" key="2">
    <source>
        <dbReference type="ARBA" id="ARBA00009370"/>
    </source>
</evidence>
<dbReference type="AlphaFoldDB" id="A0A0D6NHJ3"/>
<dbReference type="InterPro" id="IPR000223">
    <property type="entry name" value="Pept_S26A_signal_pept_1"/>
</dbReference>
<organism evidence="9 10">
    <name type="scientific">Acetobacter orientalis</name>
    <dbReference type="NCBI Taxonomy" id="146474"/>
    <lineage>
        <taxon>Bacteria</taxon>
        <taxon>Pseudomonadati</taxon>
        <taxon>Pseudomonadota</taxon>
        <taxon>Alphaproteobacteria</taxon>
        <taxon>Acetobacterales</taxon>
        <taxon>Acetobacteraceae</taxon>
        <taxon>Acetobacter</taxon>
    </lineage>
</organism>
<evidence type="ECO:0000256" key="3">
    <source>
        <dbReference type="ARBA" id="ARBA00013208"/>
    </source>
</evidence>
<dbReference type="InterPro" id="IPR036286">
    <property type="entry name" value="LexA/Signal_pep-like_sf"/>
</dbReference>
<evidence type="ECO:0000256" key="7">
    <source>
        <dbReference type="RuleBase" id="RU362042"/>
    </source>
</evidence>
<dbReference type="GO" id="GO:0006465">
    <property type="term" value="P:signal peptide processing"/>
    <property type="evidence" value="ECO:0007669"/>
    <property type="project" value="InterPro"/>
</dbReference>
<dbReference type="CDD" id="cd06530">
    <property type="entry name" value="S26_SPase_I"/>
    <property type="match status" value="1"/>
</dbReference>
<comment type="subcellular location">
    <subcellularLocation>
        <location evidence="7">Membrane</location>
        <topology evidence="7">Single-pass type II membrane protein</topology>
    </subcellularLocation>
</comment>
<evidence type="ECO:0000256" key="5">
    <source>
        <dbReference type="ARBA" id="ARBA00022801"/>
    </source>
</evidence>
<dbReference type="PRINTS" id="PR00727">
    <property type="entry name" value="LEADERPTASE"/>
</dbReference>
<gene>
    <name evidence="9" type="ORF">Abor_010_052</name>
</gene>
<evidence type="ECO:0000256" key="6">
    <source>
        <dbReference type="PIRSR" id="PIRSR600223-1"/>
    </source>
</evidence>
<comment type="similarity">
    <text evidence="2 7">Belongs to the peptidase S26 family.</text>
</comment>
<dbReference type="GO" id="GO:0009003">
    <property type="term" value="F:signal peptidase activity"/>
    <property type="evidence" value="ECO:0007669"/>
    <property type="project" value="UniProtKB-EC"/>
</dbReference>
<dbReference type="Proteomes" id="UP000032670">
    <property type="component" value="Unassembled WGS sequence"/>
</dbReference>
<dbReference type="PANTHER" id="PTHR43390:SF1">
    <property type="entry name" value="CHLOROPLAST PROCESSING PEPTIDASE"/>
    <property type="match status" value="1"/>
</dbReference>
<feature type="domain" description="Peptidase S26" evidence="8">
    <location>
        <begin position="53"/>
        <end position="270"/>
    </location>
</feature>
<dbReference type="EMBL" id="BAMX01000010">
    <property type="protein sequence ID" value="GAN65489.1"/>
    <property type="molecule type" value="Genomic_DNA"/>
</dbReference>
<dbReference type="EC" id="3.4.21.89" evidence="3 7"/>
<dbReference type="PROSITE" id="PS00760">
    <property type="entry name" value="SPASE_I_2"/>
    <property type="match status" value="1"/>
</dbReference>
<dbReference type="Pfam" id="PF10502">
    <property type="entry name" value="Peptidase_S26"/>
    <property type="match status" value="1"/>
</dbReference>
<dbReference type="GO" id="GO:0016020">
    <property type="term" value="C:membrane"/>
    <property type="evidence" value="ECO:0007669"/>
    <property type="project" value="UniProtKB-SubCell"/>
</dbReference>
<proteinExistence type="inferred from homology"/>
<feature type="active site" evidence="6">
    <location>
        <position position="83"/>
    </location>
</feature>
<dbReference type="NCBIfam" id="TIGR02227">
    <property type="entry name" value="sigpep_I_bact"/>
    <property type="match status" value="1"/>
</dbReference>
<comment type="caution">
    <text evidence="9">The sequence shown here is derived from an EMBL/GenBank/DDBJ whole genome shotgun (WGS) entry which is preliminary data.</text>
</comment>
<dbReference type="SUPFAM" id="SSF51306">
    <property type="entry name" value="LexA/Signal peptidase"/>
    <property type="match status" value="1"/>
</dbReference>
<evidence type="ECO:0000313" key="9">
    <source>
        <dbReference type="EMBL" id="GAN65489.1"/>
    </source>
</evidence>
<evidence type="ECO:0000259" key="8">
    <source>
        <dbReference type="Pfam" id="PF10502"/>
    </source>
</evidence>
<dbReference type="PANTHER" id="PTHR43390">
    <property type="entry name" value="SIGNAL PEPTIDASE I"/>
    <property type="match status" value="1"/>
</dbReference>
<reference evidence="9 10" key="1">
    <citation type="submission" date="2012-11" db="EMBL/GenBank/DDBJ databases">
        <title>Whole genome sequence of Acetobacter orientalis 21F-2.</title>
        <authorList>
            <person name="Azuma Y."/>
            <person name="Higashiura N."/>
            <person name="Hirakawa H."/>
            <person name="Matsushita K."/>
        </authorList>
    </citation>
    <scope>NUCLEOTIDE SEQUENCE [LARGE SCALE GENOMIC DNA]</scope>
    <source>
        <strain evidence="9 10">21F-2</strain>
    </source>
</reference>
<keyword evidence="5 7" id="KW-0378">Hydrolase</keyword>
<evidence type="ECO:0000313" key="10">
    <source>
        <dbReference type="Proteomes" id="UP000032670"/>
    </source>
</evidence>
<dbReference type="Gene3D" id="2.10.109.10">
    <property type="entry name" value="Umud Fragment, subunit A"/>
    <property type="match status" value="1"/>
</dbReference>
<accession>A0A6N3SXK5</accession>
<sequence>MRVDTRQAPRFDFGRFSFVGTTFTQAMQDMTKPEHPPSKAGVDRPASTGQIILEYARTIITVAIVVTFVRTFLFESFVIPSGSMIPSLQVGDYIWVSKYSYGYSKYSLPFSPNLFEGRVWGGAPHRGDVAVFRFTKDTSIDYVKRVIGLPGDHIQVTGGHLFLNGEQVPCLDVHPYTAIDESHVAMEGEACEEVLPGSNGHAPVKHAMLKLMDDGQQNNTPEYVVPAGYFFAMGDNRDDSADSRFMGDAPKDLGFVPMENLVGKAQLVFFSADSVAPFWQFWHWPAEIRWGRLFRSVT</sequence>
<accession>A0A0D6NHJ3</accession>
<keyword evidence="7" id="KW-0645">Protease</keyword>
<name>A0A0D6NHJ3_9PROT</name>
<keyword evidence="10" id="KW-1185">Reference proteome</keyword>
<evidence type="ECO:0000256" key="1">
    <source>
        <dbReference type="ARBA" id="ARBA00000677"/>
    </source>
</evidence>
<protein>
    <recommendedName>
        <fullName evidence="4 7">Signal peptidase I</fullName>
        <ecNumber evidence="3 7">3.4.21.89</ecNumber>
    </recommendedName>
</protein>
<feature type="active site" evidence="6">
    <location>
        <position position="144"/>
    </location>
</feature>
<dbReference type="InterPro" id="IPR019757">
    <property type="entry name" value="Pept_S26A_signal_pept_1_Lys-AS"/>
</dbReference>
<dbReference type="InterPro" id="IPR019533">
    <property type="entry name" value="Peptidase_S26"/>
</dbReference>
<dbReference type="GO" id="GO:0004252">
    <property type="term" value="F:serine-type endopeptidase activity"/>
    <property type="evidence" value="ECO:0007669"/>
    <property type="project" value="InterPro"/>
</dbReference>
<evidence type="ECO:0000256" key="4">
    <source>
        <dbReference type="ARBA" id="ARBA00019232"/>
    </source>
</evidence>
<dbReference type="STRING" id="1231341.Abor_010_052"/>